<protein>
    <submittedName>
        <fullName evidence="1">Hydroxyproline O-galactosyltransferase HPGT3</fullName>
    </submittedName>
</protein>
<gene>
    <name evidence="1" type="ORF">Sradi_5574500</name>
</gene>
<dbReference type="AlphaFoldDB" id="A0AAW2L071"/>
<evidence type="ECO:0000313" key="1">
    <source>
        <dbReference type="EMBL" id="KAL0311752.1"/>
    </source>
</evidence>
<dbReference type="EMBL" id="JACGWJ010000026">
    <property type="protein sequence ID" value="KAL0311752.1"/>
    <property type="molecule type" value="Genomic_DNA"/>
</dbReference>
<reference evidence="1" key="1">
    <citation type="submission" date="2020-06" db="EMBL/GenBank/DDBJ databases">
        <authorList>
            <person name="Li T."/>
            <person name="Hu X."/>
            <person name="Zhang T."/>
            <person name="Song X."/>
            <person name="Zhang H."/>
            <person name="Dai N."/>
            <person name="Sheng W."/>
            <person name="Hou X."/>
            <person name="Wei L."/>
        </authorList>
    </citation>
    <scope>NUCLEOTIDE SEQUENCE</scope>
    <source>
        <strain evidence="1">G02</strain>
        <tissue evidence="1">Leaf</tissue>
    </source>
</reference>
<comment type="caution">
    <text evidence="1">The sequence shown here is derived from an EMBL/GenBank/DDBJ whole genome shotgun (WGS) entry which is preliminary data.</text>
</comment>
<sequence length="204" mass="22869">MDTNLPVTCSKSERRYKSKTPPTTSNSIPSLLLPFLSCLACLYVAGRLWQDAENRMLLANLLKLNYAQAYIDEHDRELERRIVDVEMELTLAKSQGYLKKQLKQSGSSSGKKLLAVIGVYTGFGGRLRRNIIRGSWMSRSDVLSKLEERGILVRFVIGRSASLKAYAHDDISVGSWMMGLQATYIDDSRLCCSYSGQDKVCSLT</sequence>
<proteinExistence type="predicted"/>
<reference evidence="1" key="2">
    <citation type="journal article" date="2024" name="Plant">
        <title>Genomic evolution and insights into agronomic trait innovations of Sesamum species.</title>
        <authorList>
            <person name="Miao H."/>
            <person name="Wang L."/>
            <person name="Qu L."/>
            <person name="Liu H."/>
            <person name="Sun Y."/>
            <person name="Le M."/>
            <person name="Wang Q."/>
            <person name="Wei S."/>
            <person name="Zheng Y."/>
            <person name="Lin W."/>
            <person name="Duan Y."/>
            <person name="Cao H."/>
            <person name="Xiong S."/>
            <person name="Wang X."/>
            <person name="Wei L."/>
            <person name="Li C."/>
            <person name="Ma Q."/>
            <person name="Ju M."/>
            <person name="Zhao R."/>
            <person name="Li G."/>
            <person name="Mu C."/>
            <person name="Tian Q."/>
            <person name="Mei H."/>
            <person name="Zhang T."/>
            <person name="Gao T."/>
            <person name="Zhang H."/>
        </authorList>
    </citation>
    <scope>NUCLEOTIDE SEQUENCE</scope>
    <source>
        <strain evidence="1">G02</strain>
    </source>
</reference>
<name>A0AAW2L071_SESRA</name>
<organism evidence="1">
    <name type="scientific">Sesamum radiatum</name>
    <name type="common">Black benniseed</name>
    <dbReference type="NCBI Taxonomy" id="300843"/>
    <lineage>
        <taxon>Eukaryota</taxon>
        <taxon>Viridiplantae</taxon>
        <taxon>Streptophyta</taxon>
        <taxon>Embryophyta</taxon>
        <taxon>Tracheophyta</taxon>
        <taxon>Spermatophyta</taxon>
        <taxon>Magnoliopsida</taxon>
        <taxon>eudicotyledons</taxon>
        <taxon>Gunneridae</taxon>
        <taxon>Pentapetalae</taxon>
        <taxon>asterids</taxon>
        <taxon>lamiids</taxon>
        <taxon>Lamiales</taxon>
        <taxon>Pedaliaceae</taxon>
        <taxon>Sesamum</taxon>
    </lineage>
</organism>
<accession>A0AAW2L071</accession>